<gene>
    <name evidence="1" type="ORF">ACFOUT_14285</name>
</gene>
<evidence type="ECO:0000313" key="2">
    <source>
        <dbReference type="Proteomes" id="UP001595814"/>
    </source>
</evidence>
<reference evidence="2" key="1">
    <citation type="journal article" date="2019" name="Int. J. Syst. Evol. Microbiol.">
        <title>The Global Catalogue of Microorganisms (GCM) 10K type strain sequencing project: providing services to taxonomists for standard genome sequencing and annotation.</title>
        <authorList>
            <consortium name="The Broad Institute Genomics Platform"/>
            <consortium name="The Broad Institute Genome Sequencing Center for Infectious Disease"/>
            <person name="Wu L."/>
            <person name="Ma J."/>
        </authorList>
    </citation>
    <scope>NUCLEOTIDE SEQUENCE [LARGE SCALE GENOMIC DNA]</scope>
    <source>
        <strain evidence="2">CECT 7477</strain>
    </source>
</reference>
<name>A0ABV8JW66_9FLAO</name>
<dbReference type="Pfam" id="PF16264">
    <property type="entry name" value="SatD"/>
    <property type="match status" value="1"/>
</dbReference>
<sequence length="202" mass="22586">MVAVITGDIIGSGNHSSSTWLPILKKHLSKLGKSPHDWEVYRGDEFQLKITAKEALVQAIYIKALLKTIKGLDARIGVGLGGEDYQGQGVSESNGTAYQRSGRTFEHLKEDKINLSIATGNKNHDRIFNLMLKFALHIMDDWSPVSAEIVVLALDYPDASQQEIANRLGIQQSAVSQRQKRARLDLVLELLEFYRENLKEVN</sequence>
<comment type="caution">
    <text evidence="1">The sequence shown here is derived from an EMBL/GenBank/DDBJ whole genome shotgun (WGS) entry which is preliminary data.</text>
</comment>
<protein>
    <submittedName>
        <fullName evidence="1">SatD family protein</fullName>
    </submittedName>
</protein>
<dbReference type="Gene3D" id="1.10.10.10">
    <property type="entry name" value="Winged helix-like DNA-binding domain superfamily/Winged helix DNA-binding domain"/>
    <property type="match status" value="1"/>
</dbReference>
<proteinExistence type="predicted"/>
<dbReference type="Proteomes" id="UP001595814">
    <property type="component" value="Unassembled WGS sequence"/>
</dbReference>
<organism evidence="1 2">
    <name type="scientific">Euzebyella saccharophila</name>
    <dbReference type="NCBI Taxonomy" id="679664"/>
    <lineage>
        <taxon>Bacteria</taxon>
        <taxon>Pseudomonadati</taxon>
        <taxon>Bacteroidota</taxon>
        <taxon>Flavobacteriia</taxon>
        <taxon>Flavobacteriales</taxon>
        <taxon>Flavobacteriaceae</taxon>
        <taxon>Euzebyella</taxon>
    </lineage>
</organism>
<dbReference type="InterPro" id="IPR036388">
    <property type="entry name" value="WH-like_DNA-bd_sf"/>
</dbReference>
<evidence type="ECO:0000313" key="1">
    <source>
        <dbReference type="EMBL" id="MFC4097054.1"/>
    </source>
</evidence>
<dbReference type="EMBL" id="JBHSAW010000010">
    <property type="protein sequence ID" value="MFC4097054.1"/>
    <property type="molecule type" value="Genomic_DNA"/>
</dbReference>
<dbReference type="InterPro" id="IPR013324">
    <property type="entry name" value="RNA_pol_sigma_r3/r4-like"/>
</dbReference>
<dbReference type="RefSeq" id="WP_192461768.1">
    <property type="nucleotide sequence ID" value="NZ_JACYFJ010000002.1"/>
</dbReference>
<keyword evidence="2" id="KW-1185">Reference proteome</keyword>
<dbReference type="SUPFAM" id="SSF88659">
    <property type="entry name" value="Sigma3 and sigma4 domains of RNA polymerase sigma factors"/>
    <property type="match status" value="1"/>
</dbReference>
<dbReference type="InterPro" id="IPR032580">
    <property type="entry name" value="SatD"/>
</dbReference>
<accession>A0ABV8JW66</accession>